<feature type="chain" id="PRO_5045957889" evidence="1">
    <location>
        <begin position="20"/>
        <end position="210"/>
    </location>
</feature>
<evidence type="ECO:0000256" key="1">
    <source>
        <dbReference type="SAM" id="SignalP"/>
    </source>
</evidence>
<keyword evidence="4" id="KW-1185">Reference proteome</keyword>
<feature type="signal peptide" evidence="1">
    <location>
        <begin position="1"/>
        <end position="19"/>
    </location>
</feature>
<sequence>MRKQVLFALCLMMGTGAMAQNIKLPAPSNDASMTLVQALEQRHSTRVFSEKAINDNTLSQILWAACGINRPAENKTTAPSAMNAQDIEVYAIRKDGAFLYVPKDNSLKKVSSKDLRTAVAGSQSFNPLPPLSLVLVSNQAKFGSRAGSAAREAGMLDVGYVSENISLICTALGLNNVPRKTMDVTTLQKELGLPASQLILMNHEVGYPKE</sequence>
<dbReference type="InterPro" id="IPR052544">
    <property type="entry name" value="Bacteriocin_Proc_Enz"/>
</dbReference>
<feature type="domain" description="Nitroreductase" evidence="2">
    <location>
        <begin position="40"/>
        <end position="207"/>
    </location>
</feature>
<evidence type="ECO:0000259" key="2">
    <source>
        <dbReference type="Pfam" id="PF00881"/>
    </source>
</evidence>
<dbReference type="Gene3D" id="3.40.109.10">
    <property type="entry name" value="NADH Oxidase"/>
    <property type="match status" value="1"/>
</dbReference>
<protein>
    <submittedName>
        <fullName evidence="3">SagB/ThcOx family dehydrogenase</fullName>
    </submittedName>
</protein>
<comment type="caution">
    <text evidence="3">The sequence shown here is derived from an EMBL/GenBank/DDBJ whole genome shotgun (WGS) entry which is preliminary data.</text>
</comment>
<evidence type="ECO:0000313" key="4">
    <source>
        <dbReference type="Proteomes" id="UP001204015"/>
    </source>
</evidence>
<name>A0ABT1BUU9_9BACT</name>
<dbReference type="InterPro" id="IPR029479">
    <property type="entry name" value="Nitroreductase"/>
</dbReference>
<dbReference type="PANTHER" id="PTHR43745:SF2">
    <property type="entry name" value="NITROREDUCTASE MJ1384-RELATED"/>
    <property type="match status" value="1"/>
</dbReference>
<dbReference type="Pfam" id="PF00881">
    <property type="entry name" value="Nitroreductase"/>
    <property type="match status" value="1"/>
</dbReference>
<proteinExistence type="predicted"/>
<evidence type="ECO:0000313" key="3">
    <source>
        <dbReference type="EMBL" id="MCO6024864.1"/>
    </source>
</evidence>
<organism evidence="3 4">
    <name type="scientific">Segatella cerevisiae</name>
    <dbReference type="NCBI Taxonomy" id="2053716"/>
    <lineage>
        <taxon>Bacteria</taxon>
        <taxon>Pseudomonadati</taxon>
        <taxon>Bacteroidota</taxon>
        <taxon>Bacteroidia</taxon>
        <taxon>Bacteroidales</taxon>
        <taxon>Prevotellaceae</taxon>
        <taxon>Segatella</taxon>
    </lineage>
</organism>
<accession>A0ABT1BUU9</accession>
<dbReference type="Proteomes" id="UP001204015">
    <property type="component" value="Unassembled WGS sequence"/>
</dbReference>
<dbReference type="InterPro" id="IPR000415">
    <property type="entry name" value="Nitroreductase-like"/>
</dbReference>
<gene>
    <name evidence="3" type="ORF">NG821_03220</name>
</gene>
<reference evidence="3 4" key="1">
    <citation type="submission" date="2022-06" db="EMBL/GenBank/DDBJ databases">
        <title>A taxonomic note on the genus Prevotella: Description of four novel genera and emended description of the genera Hallella and Xylanibacter.</title>
        <authorList>
            <person name="Hitch T.C.A."/>
        </authorList>
    </citation>
    <scope>NUCLEOTIDE SEQUENCE [LARGE SCALE GENOMIC DNA]</scope>
    <source>
        <strain evidence="3 4">DSM 100619</strain>
    </source>
</reference>
<dbReference type="SUPFAM" id="SSF55469">
    <property type="entry name" value="FMN-dependent nitroreductase-like"/>
    <property type="match status" value="1"/>
</dbReference>
<dbReference type="RefSeq" id="WP_252760227.1">
    <property type="nucleotide sequence ID" value="NZ_JAMXLY010000007.1"/>
</dbReference>
<dbReference type="PANTHER" id="PTHR43745">
    <property type="entry name" value="NITROREDUCTASE MJ1384-RELATED"/>
    <property type="match status" value="1"/>
</dbReference>
<keyword evidence="1" id="KW-0732">Signal</keyword>
<dbReference type="CDD" id="cd02142">
    <property type="entry name" value="McbC_SagB-like_oxidoreductase"/>
    <property type="match status" value="1"/>
</dbReference>
<dbReference type="EMBL" id="JAMXLY010000007">
    <property type="protein sequence ID" value="MCO6024864.1"/>
    <property type="molecule type" value="Genomic_DNA"/>
</dbReference>